<dbReference type="Pfam" id="PF01433">
    <property type="entry name" value="Peptidase_M1"/>
    <property type="match status" value="1"/>
</dbReference>
<evidence type="ECO:0000256" key="2">
    <source>
        <dbReference type="ARBA" id="ARBA00001947"/>
    </source>
</evidence>
<dbReference type="SUPFAM" id="SSF63737">
    <property type="entry name" value="Leukotriene A4 hydrolase N-terminal domain"/>
    <property type="match status" value="1"/>
</dbReference>
<dbReference type="InterPro" id="IPR014782">
    <property type="entry name" value="Peptidase_M1_dom"/>
</dbReference>
<evidence type="ECO:0000259" key="14">
    <source>
        <dbReference type="Pfam" id="PF17432"/>
    </source>
</evidence>
<evidence type="ECO:0000259" key="12">
    <source>
        <dbReference type="Pfam" id="PF01433"/>
    </source>
</evidence>
<dbReference type="PANTHER" id="PTHR46322:SF1">
    <property type="entry name" value="PUROMYCIN-SENSITIVE AMINOPEPTIDASE"/>
    <property type="match status" value="1"/>
</dbReference>
<protein>
    <recommendedName>
        <fullName evidence="5">Aminopeptidase N</fullName>
        <ecNumber evidence="4">3.4.11.2</ecNumber>
    </recommendedName>
</protein>
<dbReference type="InterPro" id="IPR042097">
    <property type="entry name" value="Aminopeptidase_N-like_N_sf"/>
</dbReference>
<dbReference type="InterPro" id="IPR035414">
    <property type="entry name" value="Peptidase_M1_pepN_Ig-like"/>
</dbReference>
<sequence length="881" mass="100540">MSTRKHSTIYRKDYQVPDFLINELHLDFILSDKDCVVHAKTVFQKNPDSQVTSGDLFLHGQGLELLNIAVDGVELSSDNYQLTNDGVILPGMSDTFILDLSTRIYPDKNTELEGLYRSSGNFCTQCEAEGFRKITYYLDRPDVMARFTTRIEASKTSCPVLLSNGNLVEEGDLEEGRHFVIWEDPFPKPSYLFALVAGDLVSLNDSFETMSGREIDLKIFVEKRNRNKCGHAMTSLKKSMQWDEEKFGLEYDLDMYMIVAVDDFNMGAMENKGLNVFNSKYVLASKETATDQDYLGIEGVIGHEYFHNWTGNRVTCRDWFQLSLKEGLTVFRDQEFSSDMNSRAIQRIEDVRVLRNFQFREDAGPMAHPVRPDSFVEINNFYTVTIYNKGAEVIRMMHTLLGAENFRKGMDLYFKRHDGQAVTCDDFVSAIADASGVDLEQFKLWHSQSGTPELQIEEHWNSNSGEYRLEIAQTCPSTPGQLQENKKAFHIPLCFGLLDSAGKDMNPGKDVLHFRSERESYSFENLPEKPVLSLLRGFSAPVKIMPWQDREQLAFLMANDSDPFNRWDAAFRLSEAVILEITKSLQNGESPTLDPLFVAAVKRILTDQRSDKSLLGMALILPEENYLAQQMTVIDPDNLHEGRKFVRQELCRVLHGEFRQIWEENCDQGEYKLTPESMGKRRLKNVCLSYLLAGNAPDQTDVELALRQYYDGQNMTDIIAVLAAISNCEIPERLELLEHFYEKWKDDVLVMDKWLTLQATSSLPGTLASVQELMKHPAFSITNPNKVRSLIGAFGSNHVCFHRDNGEGYCFLAEQILALDSRNPQIASRLTTPFSTWKRYDGARQVLMKKQLQRIADKKGLSGDVSEMVRRSLHVCFFPNS</sequence>
<evidence type="ECO:0000256" key="10">
    <source>
        <dbReference type="ARBA" id="ARBA00022833"/>
    </source>
</evidence>
<accession>A0ABS3AU95</accession>
<dbReference type="InterPro" id="IPR037144">
    <property type="entry name" value="Peptidase_M1_pepN_C_sf"/>
</dbReference>
<dbReference type="InterPro" id="IPR038438">
    <property type="entry name" value="PepN_Ig-like_sf"/>
</dbReference>
<dbReference type="Pfam" id="PF17900">
    <property type="entry name" value="Peptidase_M1_N"/>
    <property type="match status" value="1"/>
</dbReference>
<organism evidence="16 17">
    <name type="scientific">Desulfotalea psychrophila</name>
    <dbReference type="NCBI Taxonomy" id="84980"/>
    <lineage>
        <taxon>Bacteria</taxon>
        <taxon>Pseudomonadati</taxon>
        <taxon>Thermodesulfobacteriota</taxon>
        <taxon>Desulfobulbia</taxon>
        <taxon>Desulfobulbales</taxon>
        <taxon>Desulfocapsaceae</taxon>
        <taxon>Desulfotalea</taxon>
    </lineage>
</organism>
<keyword evidence="7" id="KW-0645">Protease</keyword>
<name>A0ABS3AU95_9BACT</name>
<evidence type="ECO:0000256" key="1">
    <source>
        <dbReference type="ARBA" id="ARBA00000098"/>
    </source>
</evidence>
<dbReference type="NCBIfam" id="TIGR02414">
    <property type="entry name" value="pepN_proteo"/>
    <property type="match status" value="1"/>
</dbReference>
<dbReference type="InterPro" id="IPR024601">
    <property type="entry name" value="Peptidase_M1_pepN_C"/>
</dbReference>
<evidence type="ECO:0000313" key="17">
    <source>
        <dbReference type="Proteomes" id="UP000717534"/>
    </source>
</evidence>
<evidence type="ECO:0000256" key="6">
    <source>
        <dbReference type="ARBA" id="ARBA00022438"/>
    </source>
</evidence>
<evidence type="ECO:0000256" key="11">
    <source>
        <dbReference type="ARBA" id="ARBA00023049"/>
    </source>
</evidence>
<dbReference type="GO" id="GO:0004177">
    <property type="term" value="F:aminopeptidase activity"/>
    <property type="evidence" value="ECO:0007669"/>
    <property type="project" value="UniProtKB-KW"/>
</dbReference>
<dbReference type="Pfam" id="PF17432">
    <property type="entry name" value="DUF3458_C"/>
    <property type="match status" value="1"/>
</dbReference>
<evidence type="ECO:0000259" key="13">
    <source>
        <dbReference type="Pfam" id="PF11940"/>
    </source>
</evidence>
<dbReference type="Pfam" id="PF11940">
    <property type="entry name" value="DUF3458"/>
    <property type="match status" value="1"/>
</dbReference>
<dbReference type="Gene3D" id="3.30.2010.30">
    <property type="match status" value="1"/>
</dbReference>
<keyword evidence="9 16" id="KW-0378">Hydrolase</keyword>
<dbReference type="InterPro" id="IPR027268">
    <property type="entry name" value="Peptidase_M4/M1_CTD_sf"/>
</dbReference>
<keyword evidence="8" id="KW-0479">Metal-binding</keyword>
<evidence type="ECO:0000313" key="16">
    <source>
        <dbReference type="EMBL" id="MBN4068085.1"/>
    </source>
</evidence>
<dbReference type="EC" id="3.4.11.2" evidence="4"/>
<keyword evidence="6 16" id="KW-0031">Aminopeptidase</keyword>
<feature type="domain" description="Aminopeptidase N-like N-terminal" evidence="15">
    <location>
        <begin position="99"/>
        <end position="192"/>
    </location>
</feature>
<evidence type="ECO:0000256" key="5">
    <source>
        <dbReference type="ARBA" id="ARBA00015611"/>
    </source>
</evidence>
<feature type="domain" description="Peptidase M1 alanyl aminopeptidase Ig-like fold" evidence="13">
    <location>
        <begin position="450"/>
        <end position="544"/>
    </location>
</feature>
<dbReference type="InterPro" id="IPR001930">
    <property type="entry name" value="Peptidase_M1"/>
</dbReference>
<reference evidence="16 17" key="1">
    <citation type="submission" date="2021-02" db="EMBL/GenBank/DDBJ databases">
        <title>Activity-based single-cell genomes from oceanic crustal fluid captures similar information to metagenomic and metatranscriptomic surveys with orders of magnitude less sampling.</title>
        <authorList>
            <person name="D'Angelo T.S."/>
            <person name="Orcutt B.N."/>
        </authorList>
    </citation>
    <scope>NUCLEOTIDE SEQUENCE [LARGE SCALE GENOMIC DNA]</scope>
    <source>
        <strain evidence="16">AH-315-G02</strain>
    </source>
</reference>
<keyword evidence="10" id="KW-0862">Zinc</keyword>
<dbReference type="SUPFAM" id="SSF55486">
    <property type="entry name" value="Metalloproteases ('zincins'), catalytic domain"/>
    <property type="match status" value="1"/>
</dbReference>
<dbReference type="CDD" id="cd09600">
    <property type="entry name" value="M1_APN"/>
    <property type="match status" value="1"/>
</dbReference>
<dbReference type="PANTHER" id="PTHR46322">
    <property type="entry name" value="PUROMYCIN-SENSITIVE AMINOPEPTIDASE"/>
    <property type="match status" value="1"/>
</dbReference>
<proteinExistence type="inferred from homology"/>
<keyword evidence="11" id="KW-0482">Metalloprotease</keyword>
<dbReference type="Proteomes" id="UP000717534">
    <property type="component" value="Unassembled WGS sequence"/>
</dbReference>
<evidence type="ECO:0000256" key="4">
    <source>
        <dbReference type="ARBA" id="ARBA00012564"/>
    </source>
</evidence>
<feature type="domain" description="Peptidase M1 alanyl aminopeptidase C-terminal" evidence="14">
    <location>
        <begin position="551"/>
        <end position="874"/>
    </location>
</feature>
<dbReference type="Gene3D" id="2.60.40.1840">
    <property type="match status" value="1"/>
</dbReference>
<feature type="domain" description="Peptidase M1 membrane alanine aminopeptidase" evidence="12">
    <location>
        <begin position="232"/>
        <end position="442"/>
    </location>
</feature>
<dbReference type="EMBL" id="JAFITO010000004">
    <property type="protein sequence ID" value="MBN4068085.1"/>
    <property type="molecule type" value="Genomic_DNA"/>
</dbReference>
<evidence type="ECO:0000256" key="3">
    <source>
        <dbReference type="ARBA" id="ARBA00010136"/>
    </source>
</evidence>
<comment type="similarity">
    <text evidence="3">Belongs to the peptidase M1 family.</text>
</comment>
<dbReference type="Gene3D" id="1.10.390.10">
    <property type="entry name" value="Neutral Protease Domain 2"/>
    <property type="match status" value="1"/>
</dbReference>
<gene>
    <name evidence="16" type="primary">pepN</name>
    <name evidence="16" type="ORF">JYU06_00975</name>
</gene>
<evidence type="ECO:0000256" key="7">
    <source>
        <dbReference type="ARBA" id="ARBA00022670"/>
    </source>
</evidence>
<dbReference type="InterPro" id="IPR045357">
    <property type="entry name" value="Aminopeptidase_N-like_N"/>
</dbReference>
<dbReference type="PRINTS" id="PR00756">
    <property type="entry name" value="ALADIPTASE"/>
</dbReference>
<comment type="cofactor">
    <cofactor evidence="2">
        <name>Zn(2+)</name>
        <dbReference type="ChEBI" id="CHEBI:29105"/>
    </cofactor>
</comment>
<dbReference type="Gene3D" id="2.60.40.1730">
    <property type="entry name" value="tricorn interacting facor f3 domain"/>
    <property type="match status" value="1"/>
</dbReference>
<evidence type="ECO:0000256" key="9">
    <source>
        <dbReference type="ARBA" id="ARBA00022801"/>
    </source>
</evidence>
<dbReference type="InterPro" id="IPR012779">
    <property type="entry name" value="Peptidase_M1_pepN"/>
</dbReference>
<keyword evidence="17" id="KW-1185">Reference proteome</keyword>
<evidence type="ECO:0000259" key="15">
    <source>
        <dbReference type="Pfam" id="PF17900"/>
    </source>
</evidence>
<dbReference type="Gene3D" id="1.25.50.10">
    <property type="entry name" value="Peptidase M1, alanyl aminopeptidase, C-terminal domain"/>
    <property type="match status" value="1"/>
</dbReference>
<evidence type="ECO:0000256" key="8">
    <source>
        <dbReference type="ARBA" id="ARBA00022723"/>
    </source>
</evidence>
<comment type="caution">
    <text evidence="16">The sequence shown here is derived from an EMBL/GenBank/DDBJ whole genome shotgun (WGS) entry which is preliminary data.</text>
</comment>
<comment type="catalytic activity">
    <reaction evidence="1">
        <text>Release of an N-terminal amino acid, Xaa-|-Yaa- from a peptide, amide or arylamide. Xaa is preferably Ala, but may be most amino acids including Pro (slow action). When a terminal hydrophobic residue is followed by a prolyl residue, the two may be released as an intact Xaa-Pro dipeptide.</text>
        <dbReference type="EC" id="3.4.11.2"/>
    </reaction>
</comment>